<protein>
    <recommendedName>
        <fullName evidence="2">SNRNP25 ubiquitin-like domain-containing protein</fullName>
    </recommendedName>
</protein>
<dbReference type="InterPro" id="IPR040610">
    <property type="entry name" value="SNRNP25_ubiquitin"/>
</dbReference>
<sequence>MTVQEQSSSCSGGRNLRACFEGRCLAPITLNDDVQICALNHHSYRLLPQPQQLHLNLSVLKLDGSLFDVCVAKNATVAELKQAVEDVFVSCRKEISWSHVWGHFCLSYADQQLINDKALLRNFRIKDGDQLQFIRHLSIQNSPMIKSAKNKSIACKLHSLLSSGSIFHEETEETGSDDIDDDENQEKSSKCHGDDNQEDAPIPELKLANVLRGWLSNSSLWGISRKRSEGWNPSSSRFGQHCLGGGTRVNNDISLKLTRNECKIE</sequence>
<gene>
    <name evidence="3" type="ORF">FH972_001955</name>
</gene>
<reference evidence="3 4" key="1">
    <citation type="submission" date="2019-06" db="EMBL/GenBank/DDBJ databases">
        <title>A chromosomal-level reference genome of Carpinus fangiana (Coryloideae, Betulaceae).</title>
        <authorList>
            <person name="Yang X."/>
            <person name="Wang Z."/>
            <person name="Zhang L."/>
            <person name="Hao G."/>
            <person name="Liu J."/>
            <person name="Yang Y."/>
        </authorList>
    </citation>
    <scope>NUCLEOTIDE SEQUENCE [LARGE SCALE GENOMIC DNA]</scope>
    <source>
        <strain evidence="3">Cfa_2016G</strain>
        <tissue evidence="3">Leaf</tissue>
    </source>
</reference>
<evidence type="ECO:0000313" key="4">
    <source>
        <dbReference type="Proteomes" id="UP000327013"/>
    </source>
</evidence>
<dbReference type="Pfam" id="PF18036">
    <property type="entry name" value="Ubiquitin_4"/>
    <property type="match status" value="1"/>
</dbReference>
<dbReference type="OrthoDB" id="72819at2759"/>
<feature type="compositionally biased region" description="Basic and acidic residues" evidence="1">
    <location>
        <begin position="185"/>
        <end position="195"/>
    </location>
</feature>
<keyword evidence="4" id="KW-1185">Reference proteome</keyword>
<dbReference type="EMBL" id="CM017321">
    <property type="protein sequence ID" value="KAE7997309.1"/>
    <property type="molecule type" value="Genomic_DNA"/>
</dbReference>
<dbReference type="PANTHER" id="PTHR14942">
    <property type="entry name" value="U11/U12 SMALL NUCLEAR RIBONUCLEOPROTEIN 25 KDA PROTEIN"/>
    <property type="match status" value="1"/>
</dbReference>
<accession>A0A5N6QF80</accession>
<dbReference type="AlphaFoldDB" id="A0A5N6QF80"/>
<dbReference type="InterPro" id="IPR029071">
    <property type="entry name" value="Ubiquitin-like_domsf"/>
</dbReference>
<dbReference type="PANTHER" id="PTHR14942:SF9">
    <property type="entry name" value="OS02G0188500 PROTEIN"/>
    <property type="match status" value="1"/>
</dbReference>
<evidence type="ECO:0000259" key="2">
    <source>
        <dbReference type="Pfam" id="PF18036"/>
    </source>
</evidence>
<dbReference type="CDD" id="cd17058">
    <property type="entry name" value="Ubl_SNRNP25"/>
    <property type="match status" value="1"/>
</dbReference>
<dbReference type="GO" id="GO:0000398">
    <property type="term" value="P:mRNA splicing, via spliceosome"/>
    <property type="evidence" value="ECO:0007669"/>
    <property type="project" value="InterPro"/>
</dbReference>
<evidence type="ECO:0000313" key="3">
    <source>
        <dbReference type="EMBL" id="KAE7997309.1"/>
    </source>
</evidence>
<feature type="region of interest" description="Disordered" evidence="1">
    <location>
        <begin position="171"/>
        <end position="200"/>
    </location>
</feature>
<dbReference type="Gene3D" id="3.10.20.90">
    <property type="entry name" value="Phosphatidylinositol 3-kinase Catalytic Subunit, Chain A, domain 1"/>
    <property type="match status" value="1"/>
</dbReference>
<dbReference type="SUPFAM" id="SSF54236">
    <property type="entry name" value="Ubiquitin-like"/>
    <property type="match status" value="1"/>
</dbReference>
<evidence type="ECO:0000256" key="1">
    <source>
        <dbReference type="SAM" id="MobiDB-lite"/>
    </source>
</evidence>
<proteinExistence type="predicted"/>
<dbReference type="Proteomes" id="UP000327013">
    <property type="component" value="Chromosome 1"/>
</dbReference>
<dbReference type="InterPro" id="IPR039690">
    <property type="entry name" value="SNRNP25"/>
</dbReference>
<feature type="domain" description="SNRNP25 ubiquitin-like" evidence="2">
    <location>
        <begin position="56"/>
        <end position="137"/>
    </location>
</feature>
<name>A0A5N6QF80_9ROSI</name>
<feature type="compositionally biased region" description="Acidic residues" evidence="1">
    <location>
        <begin position="171"/>
        <end position="184"/>
    </location>
</feature>
<organism evidence="3 4">
    <name type="scientific">Carpinus fangiana</name>
    <dbReference type="NCBI Taxonomy" id="176857"/>
    <lineage>
        <taxon>Eukaryota</taxon>
        <taxon>Viridiplantae</taxon>
        <taxon>Streptophyta</taxon>
        <taxon>Embryophyta</taxon>
        <taxon>Tracheophyta</taxon>
        <taxon>Spermatophyta</taxon>
        <taxon>Magnoliopsida</taxon>
        <taxon>eudicotyledons</taxon>
        <taxon>Gunneridae</taxon>
        <taxon>Pentapetalae</taxon>
        <taxon>rosids</taxon>
        <taxon>fabids</taxon>
        <taxon>Fagales</taxon>
        <taxon>Betulaceae</taxon>
        <taxon>Carpinus</taxon>
    </lineage>
</organism>